<dbReference type="AlphaFoldDB" id="A0AAD7TSM5"/>
<accession>A0AAD7TSM5</accession>
<evidence type="ECO:0000313" key="1">
    <source>
        <dbReference type="EMBL" id="KAJ8480837.1"/>
    </source>
</evidence>
<evidence type="ECO:0000313" key="2">
    <source>
        <dbReference type="Proteomes" id="UP001215151"/>
    </source>
</evidence>
<keyword evidence="2" id="KW-1185">Reference proteome</keyword>
<name>A0AAD7TSM5_9APHY</name>
<dbReference type="Proteomes" id="UP001215151">
    <property type="component" value="Unassembled WGS sequence"/>
</dbReference>
<comment type="caution">
    <text evidence="1">The sequence shown here is derived from an EMBL/GenBank/DDBJ whole genome shotgun (WGS) entry which is preliminary data.</text>
</comment>
<proteinExistence type="predicted"/>
<sequence length="297" mass="33807">MSLHATYTARWQRHKVVPFDIRAGGAFRARRFPPGTRGFFYYHHDPTTPPLAGELRFRVTRDRDPSLFASGHDLLCDNGIPWRISLIQIASRKTFESIKDTLLEDGLVSETVIAQASTQSVVSSRILHSFEQPFRFGFGHFQQELLTVGYDAMRNFSLQRVGIVRMPSRSIPWITKPRDSDSKHREVYTDHAFVTGSAICHFEKSTLPEHDGKRVVVCRMLRVVDPIGINRQMRVPDALIPREGDLLRMSIREAKKPCWFVDVDSKVTSKSSRDATIVDALALLYDNEARARAIAAR</sequence>
<protein>
    <submittedName>
        <fullName evidence="1">Uncharacterized protein</fullName>
    </submittedName>
</protein>
<reference evidence="1" key="1">
    <citation type="submission" date="2022-11" db="EMBL/GenBank/DDBJ databases">
        <title>Genome Sequence of Cubamyces cubensis.</title>
        <authorList>
            <person name="Buettner E."/>
        </authorList>
    </citation>
    <scope>NUCLEOTIDE SEQUENCE</scope>
    <source>
        <strain evidence="1">MPL-01</strain>
    </source>
</reference>
<dbReference type="EMBL" id="JAPEVG010000153">
    <property type="protein sequence ID" value="KAJ8480837.1"/>
    <property type="molecule type" value="Genomic_DNA"/>
</dbReference>
<organism evidence="1 2">
    <name type="scientific">Trametes cubensis</name>
    <dbReference type="NCBI Taxonomy" id="1111947"/>
    <lineage>
        <taxon>Eukaryota</taxon>
        <taxon>Fungi</taxon>
        <taxon>Dikarya</taxon>
        <taxon>Basidiomycota</taxon>
        <taxon>Agaricomycotina</taxon>
        <taxon>Agaricomycetes</taxon>
        <taxon>Polyporales</taxon>
        <taxon>Polyporaceae</taxon>
        <taxon>Trametes</taxon>
    </lineage>
</organism>
<gene>
    <name evidence="1" type="ORF">ONZ51_g6409</name>
</gene>